<organism evidence="2 3">
    <name type="scientific">Austropuccinia psidii MF-1</name>
    <dbReference type="NCBI Taxonomy" id="1389203"/>
    <lineage>
        <taxon>Eukaryota</taxon>
        <taxon>Fungi</taxon>
        <taxon>Dikarya</taxon>
        <taxon>Basidiomycota</taxon>
        <taxon>Pucciniomycotina</taxon>
        <taxon>Pucciniomycetes</taxon>
        <taxon>Pucciniales</taxon>
        <taxon>Sphaerophragmiaceae</taxon>
        <taxon>Austropuccinia</taxon>
    </lineage>
</organism>
<feature type="region of interest" description="Disordered" evidence="1">
    <location>
        <begin position="152"/>
        <end position="187"/>
    </location>
</feature>
<dbReference type="EMBL" id="AVOT02038431">
    <property type="protein sequence ID" value="MBW0533310.1"/>
    <property type="molecule type" value="Genomic_DNA"/>
</dbReference>
<name>A0A9Q3F1N4_9BASI</name>
<accession>A0A9Q3F1N4</accession>
<gene>
    <name evidence="2" type="ORF">O181_073025</name>
</gene>
<proteinExistence type="predicted"/>
<comment type="caution">
    <text evidence="2">The sequence shown here is derived from an EMBL/GenBank/DDBJ whole genome shotgun (WGS) entry which is preliminary data.</text>
</comment>
<dbReference type="Proteomes" id="UP000765509">
    <property type="component" value="Unassembled WGS sequence"/>
</dbReference>
<keyword evidence="3" id="KW-1185">Reference proteome</keyword>
<dbReference type="AlphaFoldDB" id="A0A9Q3F1N4"/>
<sequence length="245" mass="28992">MQIPFWSEDKDIRYEMEDCDKLQKEMINKQGNMEPERRHRKDSLKRLFKKTQQEGGVKDKKIVELKKEEKEVSISQVKYWVNLESTTVSTPTEVLETHETLRQTKQILVKKESQNEEDSQSEKPIVLGTYHEDEDEEEMKIIVPTKCKDINTSTNEKFEGSESKEKENFEQERSKLNKKMVHHKTEKNEIINEKKELQPKLAIENMIKKILEQKINSNLKEILSVSPTFIQKLQGVSLEEKEEKK</sequence>
<feature type="region of interest" description="Disordered" evidence="1">
    <location>
        <begin position="109"/>
        <end position="135"/>
    </location>
</feature>
<reference evidence="2" key="1">
    <citation type="submission" date="2021-03" db="EMBL/GenBank/DDBJ databases">
        <title>Draft genome sequence of rust myrtle Austropuccinia psidii MF-1, a brazilian biotype.</title>
        <authorList>
            <person name="Quecine M.C."/>
            <person name="Pachon D.M.R."/>
            <person name="Bonatelli M.L."/>
            <person name="Correr F.H."/>
            <person name="Franceschini L.M."/>
            <person name="Leite T.F."/>
            <person name="Margarido G.R.A."/>
            <person name="Almeida C.A."/>
            <person name="Ferrarezi J.A."/>
            <person name="Labate C.A."/>
        </authorList>
    </citation>
    <scope>NUCLEOTIDE SEQUENCE</scope>
    <source>
        <strain evidence="2">MF-1</strain>
    </source>
</reference>
<dbReference type="OrthoDB" id="2517199at2759"/>
<evidence type="ECO:0000313" key="3">
    <source>
        <dbReference type="Proteomes" id="UP000765509"/>
    </source>
</evidence>
<evidence type="ECO:0000313" key="2">
    <source>
        <dbReference type="EMBL" id="MBW0533310.1"/>
    </source>
</evidence>
<protein>
    <submittedName>
        <fullName evidence="2">Uncharacterized protein</fullName>
    </submittedName>
</protein>
<feature type="compositionally biased region" description="Basic residues" evidence="1">
    <location>
        <begin position="176"/>
        <end position="185"/>
    </location>
</feature>
<evidence type="ECO:0000256" key="1">
    <source>
        <dbReference type="SAM" id="MobiDB-lite"/>
    </source>
</evidence>
<feature type="compositionally biased region" description="Basic and acidic residues" evidence="1">
    <location>
        <begin position="156"/>
        <end position="175"/>
    </location>
</feature>